<dbReference type="PANTHER" id="PTHR45266">
    <property type="entry name" value="OXALOACETATE DECARBOXYLASE ALPHA CHAIN"/>
    <property type="match status" value="1"/>
</dbReference>
<evidence type="ECO:0000313" key="5">
    <source>
        <dbReference type="Proteomes" id="UP000240042"/>
    </source>
</evidence>
<dbReference type="PANTHER" id="PTHR45266:SF3">
    <property type="entry name" value="OXALOACETATE DECARBOXYLASE ALPHA CHAIN"/>
    <property type="match status" value="1"/>
</dbReference>
<dbReference type="Gene3D" id="2.40.50.100">
    <property type="match status" value="1"/>
</dbReference>
<keyword evidence="5" id="KW-1185">Reference proteome</keyword>
<dbReference type="InterPro" id="IPR001882">
    <property type="entry name" value="Biotin_BS"/>
</dbReference>
<feature type="compositionally biased region" description="Low complexity" evidence="2">
    <location>
        <begin position="27"/>
        <end position="47"/>
    </location>
</feature>
<dbReference type="SUPFAM" id="SSF51230">
    <property type="entry name" value="Single hybrid motif"/>
    <property type="match status" value="1"/>
</dbReference>
<dbReference type="PROSITE" id="PS00188">
    <property type="entry name" value="BIOTIN"/>
    <property type="match status" value="1"/>
</dbReference>
<name>A0A1I1EQA4_BREAD</name>
<proteinExistence type="predicted"/>
<accession>A0A1I1EQA4</accession>
<feature type="region of interest" description="Disordered" evidence="2">
    <location>
        <begin position="25"/>
        <end position="47"/>
    </location>
</feature>
<evidence type="ECO:0000256" key="2">
    <source>
        <dbReference type="SAM" id="MobiDB-lite"/>
    </source>
</evidence>
<organism evidence="4 5">
    <name type="scientific">Brevinema andersonii</name>
    <dbReference type="NCBI Taxonomy" id="34097"/>
    <lineage>
        <taxon>Bacteria</taxon>
        <taxon>Pseudomonadati</taxon>
        <taxon>Spirochaetota</taxon>
        <taxon>Spirochaetia</taxon>
        <taxon>Brevinematales</taxon>
        <taxon>Brevinemataceae</taxon>
        <taxon>Brevinema</taxon>
    </lineage>
</organism>
<protein>
    <submittedName>
        <fullName evidence="4">Biotin carboxyl carrier protein</fullName>
    </submittedName>
</protein>
<dbReference type="FunFam" id="2.40.50.100:FF:000003">
    <property type="entry name" value="Acetyl-CoA carboxylase biotin carboxyl carrier protein"/>
    <property type="match status" value="1"/>
</dbReference>
<dbReference type="CDD" id="cd06850">
    <property type="entry name" value="biotinyl_domain"/>
    <property type="match status" value="1"/>
</dbReference>
<keyword evidence="1" id="KW-0092">Biotin</keyword>
<dbReference type="InterPro" id="IPR050709">
    <property type="entry name" value="Biotin_Carboxyl_Carrier/Decarb"/>
</dbReference>
<dbReference type="InterPro" id="IPR000089">
    <property type="entry name" value="Biotin_lipoyl"/>
</dbReference>
<gene>
    <name evidence="4" type="ORF">SAMN02745150_01211</name>
</gene>
<dbReference type="RefSeq" id="WP_200778574.1">
    <property type="nucleotide sequence ID" value="NZ_FOKY01000016.1"/>
</dbReference>
<dbReference type="AlphaFoldDB" id="A0A1I1EQA4"/>
<dbReference type="Pfam" id="PF00364">
    <property type="entry name" value="Biotin_lipoyl"/>
    <property type="match status" value="1"/>
</dbReference>
<dbReference type="EMBL" id="FOKY01000016">
    <property type="protein sequence ID" value="SFB89167.1"/>
    <property type="molecule type" value="Genomic_DNA"/>
</dbReference>
<dbReference type="InterPro" id="IPR011053">
    <property type="entry name" value="Single_hybrid_motif"/>
</dbReference>
<feature type="domain" description="Lipoyl-binding" evidence="3">
    <location>
        <begin position="47"/>
        <end position="128"/>
    </location>
</feature>
<dbReference type="PROSITE" id="PS50968">
    <property type="entry name" value="BIOTINYL_LIPOYL"/>
    <property type="match status" value="1"/>
</dbReference>
<dbReference type="STRING" id="34097.SAMN02745150_01211"/>
<evidence type="ECO:0000256" key="1">
    <source>
        <dbReference type="ARBA" id="ARBA00023267"/>
    </source>
</evidence>
<evidence type="ECO:0000259" key="3">
    <source>
        <dbReference type="PROSITE" id="PS50968"/>
    </source>
</evidence>
<sequence length="128" mass="13757">MIKVYKVKVEGKVYEVEVELLSHNDSSSENNSKVMSSPTVSSSNVPTAPVLSSVDSAQGEAVYAPMQGNIWKILKQLGDNVKAGEPILILEAMKMENNIVAPKDGKISYYAVKEGDTVDSGALLLKLS</sequence>
<evidence type="ECO:0000313" key="4">
    <source>
        <dbReference type="EMBL" id="SFB89167.1"/>
    </source>
</evidence>
<dbReference type="Proteomes" id="UP000240042">
    <property type="component" value="Unassembled WGS sequence"/>
</dbReference>
<reference evidence="5" key="1">
    <citation type="submission" date="2016-10" db="EMBL/GenBank/DDBJ databases">
        <authorList>
            <person name="Varghese N."/>
            <person name="Submissions S."/>
        </authorList>
    </citation>
    <scope>NUCLEOTIDE SEQUENCE [LARGE SCALE GENOMIC DNA]</scope>
    <source>
        <strain evidence="5">ATCC 43811</strain>
    </source>
</reference>